<dbReference type="InterPro" id="IPR006938">
    <property type="entry name" value="DUF624"/>
</dbReference>
<dbReference type="EMBL" id="JBHSSM010000017">
    <property type="protein sequence ID" value="MFC6315376.1"/>
    <property type="molecule type" value="Genomic_DNA"/>
</dbReference>
<proteinExistence type="predicted"/>
<dbReference type="Proteomes" id="UP001596310">
    <property type="component" value="Unassembled WGS sequence"/>
</dbReference>
<feature type="transmembrane region" description="Helical" evidence="1">
    <location>
        <begin position="142"/>
        <end position="161"/>
    </location>
</feature>
<sequence length="206" mass="23684">MNVNKMYQIIESIYYMMKLNVLWIIYVLRGGVIFGVIPSTLALCSCLRNEIRHNNSDKLSVEYKIEYNKVFKESLSLLVPFAGIVLLLLFEEALLNGIGTTSLVLEILIKVFRAIIVMTVVFFFPTYVHFELHGIKIFLQPFLLLFICPVQVLLCIVVIAIAATLYFINPLLVIFLGVGFPMYAIMHMMIKKFDKMQANIPYMKEV</sequence>
<keyword evidence="3" id="KW-1185">Reference proteome</keyword>
<feature type="transmembrane region" description="Helical" evidence="1">
    <location>
        <begin position="107"/>
        <end position="130"/>
    </location>
</feature>
<reference evidence="3" key="1">
    <citation type="journal article" date="2019" name="Int. J. Syst. Evol. Microbiol.">
        <title>The Global Catalogue of Microorganisms (GCM) 10K type strain sequencing project: providing services to taxonomists for standard genome sequencing and annotation.</title>
        <authorList>
            <consortium name="The Broad Institute Genomics Platform"/>
            <consortium name="The Broad Institute Genome Sequencing Center for Infectious Disease"/>
            <person name="Wu L."/>
            <person name="Ma J."/>
        </authorList>
    </citation>
    <scope>NUCLEOTIDE SEQUENCE [LARGE SCALE GENOMIC DNA]</scope>
    <source>
        <strain evidence="3">CCM 8897</strain>
    </source>
</reference>
<feature type="transmembrane region" description="Helical" evidence="1">
    <location>
        <begin position="75"/>
        <end position="95"/>
    </location>
</feature>
<protein>
    <submittedName>
        <fullName evidence="2">YesL family protein</fullName>
    </submittedName>
</protein>
<dbReference type="Pfam" id="PF04854">
    <property type="entry name" value="DUF624"/>
    <property type="match status" value="1"/>
</dbReference>
<keyword evidence="1" id="KW-0812">Transmembrane</keyword>
<evidence type="ECO:0000313" key="2">
    <source>
        <dbReference type="EMBL" id="MFC6315376.1"/>
    </source>
</evidence>
<feature type="transmembrane region" description="Helical" evidence="1">
    <location>
        <begin position="20"/>
        <end position="44"/>
    </location>
</feature>
<comment type="caution">
    <text evidence="2">The sequence shown here is derived from an EMBL/GenBank/DDBJ whole genome shotgun (WGS) entry which is preliminary data.</text>
</comment>
<evidence type="ECO:0000256" key="1">
    <source>
        <dbReference type="SAM" id="Phobius"/>
    </source>
</evidence>
<feature type="transmembrane region" description="Helical" evidence="1">
    <location>
        <begin position="167"/>
        <end position="186"/>
    </location>
</feature>
<keyword evidence="1" id="KW-1133">Transmembrane helix</keyword>
<organism evidence="2 3">
    <name type="scientific">Lapidilactobacillus achengensis</name>
    <dbReference type="NCBI Taxonomy" id="2486000"/>
    <lineage>
        <taxon>Bacteria</taxon>
        <taxon>Bacillati</taxon>
        <taxon>Bacillota</taxon>
        <taxon>Bacilli</taxon>
        <taxon>Lactobacillales</taxon>
        <taxon>Lactobacillaceae</taxon>
        <taxon>Lapidilactobacillus</taxon>
    </lineage>
</organism>
<keyword evidence="1" id="KW-0472">Membrane</keyword>
<evidence type="ECO:0000313" key="3">
    <source>
        <dbReference type="Proteomes" id="UP001596310"/>
    </source>
</evidence>
<accession>A0ABW1UQW8</accession>
<gene>
    <name evidence="2" type="ORF">ACFQHW_07360</name>
</gene>
<dbReference type="RefSeq" id="WP_125597609.1">
    <property type="nucleotide sequence ID" value="NZ_JBHSSM010000017.1"/>
</dbReference>
<name>A0ABW1UQW8_9LACO</name>